<feature type="transmembrane region" description="Helical" evidence="8">
    <location>
        <begin position="357"/>
        <end position="373"/>
    </location>
</feature>
<dbReference type="AlphaFoldDB" id="A0A7Z2G2E1"/>
<dbReference type="GO" id="GO:0005886">
    <property type="term" value="C:plasma membrane"/>
    <property type="evidence" value="ECO:0007669"/>
    <property type="project" value="UniProtKB-SubCell"/>
</dbReference>
<feature type="transmembrane region" description="Helical" evidence="8">
    <location>
        <begin position="161"/>
        <end position="177"/>
    </location>
</feature>
<evidence type="ECO:0000313" key="9">
    <source>
        <dbReference type="EMBL" id="QGZ53983.1"/>
    </source>
</evidence>
<dbReference type="GO" id="GO:0016758">
    <property type="term" value="F:hexosyltransferase activity"/>
    <property type="evidence" value="ECO:0007669"/>
    <property type="project" value="InterPro"/>
</dbReference>
<evidence type="ECO:0000313" key="10">
    <source>
        <dbReference type="Proteomes" id="UP000434209"/>
    </source>
</evidence>
<keyword evidence="5 8" id="KW-1133">Transmembrane helix</keyword>
<dbReference type="KEGG" id="pacp:FAZ97_03105"/>
<comment type="subcellular location">
    <subcellularLocation>
        <location evidence="1">Cell membrane</location>
        <topology evidence="1">Multi-pass membrane protein</topology>
    </subcellularLocation>
</comment>
<evidence type="ECO:0000256" key="6">
    <source>
        <dbReference type="ARBA" id="ARBA00023136"/>
    </source>
</evidence>
<feature type="transmembrane region" description="Helical" evidence="8">
    <location>
        <begin position="206"/>
        <end position="230"/>
    </location>
</feature>
<accession>A0A7Z2G2E1</accession>
<evidence type="ECO:0000256" key="5">
    <source>
        <dbReference type="ARBA" id="ARBA00022989"/>
    </source>
</evidence>
<comment type="similarity">
    <text evidence="7">Belongs to the glycosyltransferase 87 family.</text>
</comment>
<feature type="transmembrane region" description="Helical" evidence="8">
    <location>
        <begin position="385"/>
        <end position="402"/>
    </location>
</feature>
<keyword evidence="6 8" id="KW-0472">Membrane</keyword>
<dbReference type="InterPro" id="IPR018584">
    <property type="entry name" value="GT87"/>
</dbReference>
<gene>
    <name evidence="9" type="ORF">FAZ97_03105</name>
</gene>
<dbReference type="RefSeq" id="WP_158757143.1">
    <property type="nucleotide sequence ID" value="NZ_CP046909.1"/>
</dbReference>
<dbReference type="OrthoDB" id="9125478at2"/>
<protein>
    <submittedName>
        <fullName evidence="9">DUF2029 domain-containing protein</fullName>
    </submittedName>
</protein>
<proteinExistence type="inferred from homology"/>
<dbReference type="Proteomes" id="UP000434209">
    <property type="component" value="Chromosome 1"/>
</dbReference>
<feature type="transmembrane region" description="Helical" evidence="8">
    <location>
        <begin position="237"/>
        <end position="258"/>
    </location>
</feature>
<keyword evidence="2" id="KW-1003">Cell membrane</keyword>
<evidence type="ECO:0000256" key="3">
    <source>
        <dbReference type="ARBA" id="ARBA00022679"/>
    </source>
</evidence>
<feature type="transmembrane region" description="Helical" evidence="8">
    <location>
        <begin position="128"/>
        <end position="149"/>
    </location>
</feature>
<evidence type="ECO:0000256" key="1">
    <source>
        <dbReference type="ARBA" id="ARBA00004651"/>
    </source>
</evidence>
<keyword evidence="3" id="KW-0808">Transferase</keyword>
<evidence type="ECO:0000256" key="8">
    <source>
        <dbReference type="SAM" id="Phobius"/>
    </source>
</evidence>
<reference evidence="9 10" key="1">
    <citation type="submission" date="2019-12" db="EMBL/GenBank/DDBJ databases">
        <title>Paraburkholderia acidiphila 7Q-K02 sp. nov and Paraburkholderia acidisoli DHF22 sp. nov., two strains isolated from forest soil.</title>
        <authorList>
            <person name="Gao Z."/>
            <person name="Qiu L."/>
        </authorList>
    </citation>
    <scope>NUCLEOTIDE SEQUENCE [LARGE SCALE GENOMIC DNA]</scope>
    <source>
        <strain evidence="9 10">7Q-K02</strain>
    </source>
</reference>
<evidence type="ECO:0000256" key="4">
    <source>
        <dbReference type="ARBA" id="ARBA00022692"/>
    </source>
</evidence>
<sequence length="436" mass="48504">MSSKLRLEHDDGRWAERAGWARNKWWWLFGLIALACFALKVWMTVQNFARLGLAHDQADFNFFYFAFDTVHNHLSEIGRLYDRGYLFDRLDALGAGIDRGRHDVYGYPPQFAVLLSPLGALGLGPAKIVWLVSGGVLFVASLWMLATVLVPDDKAGARQRFFLFSLAIGALSHPLYLEVQFGQSNLPILFLAVSTFYLRYERRNSWLAGVPIGIAIILKMSPAAIALFFLLRKDWRLNVSALLTAVAGTLLTAAVTGWDVVLRYPFQSLPAAMKVTAEFGPAPWNSAFRGVLERVLADLGLAVPHTLVSAVAALYVLLVLAAFASITWNARPDRYREIACAALLPLMISPVVERTHALLLIVPVLAMAALVWNRPWPGPADPNRVWFIRHVIGTGVVVAIVALNPIWITYYVGIVAMFFVIVRARALEPDAWNRAR</sequence>
<evidence type="ECO:0000256" key="2">
    <source>
        <dbReference type="ARBA" id="ARBA00022475"/>
    </source>
</evidence>
<feature type="transmembrane region" description="Helical" evidence="8">
    <location>
        <begin position="307"/>
        <end position="328"/>
    </location>
</feature>
<dbReference type="Pfam" id="PF09594">
    <property type="entry name" value="GT87"/>
    <property type="match status" value="1"/>
</dbReference>
<name>A0A7Z2G2E1_9BURK</name>
<feature type="transmembrane region" description="Helical" evidence="8">
    <location>
        <begin position="25"/>
        <end position="43"/>
    </location>
</feature>
<keyword evidence="4 8" id="KW-0812">Transmembrane</keyword>
<organism evidence="9 10">
    <name type="scientific">Paraburkholderia acidiphila</name>
    <dbReference type="NCBI Taxonomy" id="2571747"/>
    <lineage>
        <taxon>Bacteria</taxon>
        <taxon>Pseudomonadati</taxon>
        <taxon>Pseudomonadota</taxon>
        <taxon>Betaproteobacteria</taxon>
        <taxon>Burkholderiales</taxon>
        <taxon>Burkholderiaceae</taxon>
        <taxon>Paraburkholderia</taxon>
    </lineage>
</organism>
<dbReference type="EMBL" id="CP046909">
    <property type="protein sequence ID" value="QGZ53983.1"/>
    <property type="molecule type" value="Genomic_DNA"/>
</dbReference>
<evidence type="ECO:0000256" key="7">
    <source>
        <dbReference type="ARBA" id="ARBA00024033"/>
    </source>
</evidence>
<keyword evidence="10" id="KW-1185">Reference proteome</keyword>